<evidence type="ECO:0000313" key="9">
    <source>
        <dbReference type="EMBL" id="MBF8193654.1"/>
    </source>
</evidence>
<comment type="similarity">
    <text evidence="7">Belongs to the binding-protein-dependent transport system permease family.</text>
</comment>
<evidence type="ECO:0000313" key="10">
    <source>
        <dbReference type="Proteomes" id="UP000605361"/>
    </source>
</evidence>
<dbReference type="Pfam" id="PF00528">
    <property type="entry name" value="BPD_transp_1"/>
    <property type="match status" value="1"/>
</dbReference>
<comment type="caution">
    <text evidence="9">The sequence shown here is derived from an EMBL/GenBank/DDBJ whole genome shotgun (WGS) entry which is preliminary data.</text>
</comment>
<evidence type="ECO:0000256" key="5">
    <source>
        <dbReference type="ARBA" id="ARBA00022989"/>
    </source>
</evidence>
<feature type="transmembrane region" description="Helical" evidence="7">
    <location>
        <begin position="105"/>
        <end position="127"/>
    </location>
</feature>
<feature type="transmembrane region" description="Helical" evidence="7">
    <location>
        <begin position="229"/>
        <end position="250"/>
    </location>
</feature>
<keyword evidence="4 7" id="KW-0812">Transmembrane</keyword>
<dbReference type="InterPro" id="IPR000515">
    <property type="entry name" value="MetI-like"/>
</dbReference>
<evidence type="ECO:0000256" key="7">
    <source>
        <dbReference type="RuleBase" id="RU363032"/>
    </source>
</evidence>
<dbReference type="GO" id="GO:0005886">
    <property type="term" value="C:plasma membrane"/>
    <property type="evidence" value="ECO:0007669"/>
    <property type="project" value="UniProtKB-SubCell"/>
</dbReference>
<keyword evidence="2 7" id="KW-0813">Transport</keyword>
<name>A0A931F370_9ACTN</name>
<dbReference type="GO" id="GO:0055085">
    <property type="term" value="P:transmembrane transport"/>
    <property type="evidence" value="ECO:0007669"/>
    <property type="project" value="InterPro"/>
</dbReference>
<feature type="transmembrane region" description="Helical" evidence="7">
    <location>
        <begin position="73"/>
        <end position="93"/>
    </location>
</feature>
<dbReference type="InterPro" id="IPR035906">
    <property type="entry name" value="MetI-like_sf"/>
</dbReference>
<keyword evidence="3" id="KW-1003">Cell membrane</keyword>
<keyword evidence="5 7" id="KW-1133">Transmembrane helix</keyword>
<dbReference type="Proteomes" id="UP000605361">
    <property type="component" value="Unassembled WGS sequence"/>
</dbReference>
<dbReference type="EMBL" id="JADOGI010000305">
    <property type="protein sequence ID" value="MBF8193654.1"/>
    <property type="molecule type" value="Genomic_DNA"/>
</dbReference>
<evidence type="ECO:0000256" key="1">
    <source>
        <dbReference type="ARBA" id="ARBA00004651"/>
    </source>
</evidence>
<evidence type="ECO:0000256" key="3">
    <source>
        <dbReference type="ARBA" id="ARBA00022475"/>
    </source>
</evidence>
<sequence>MSAPTHRDWSRVLLKSTLWLPVLSLVVFLTAWEVVGRSVDPLLFSPPSRMMGALPELLTSGELVSATVVTLQALIAGYLLAAVVGVALGVLMAQWATLGRLLNPYLFGIFSTPRVVMVPLIILWFGIGYGGRLFLVFLWSMIAIATTTADGVRSARPDLVEVARAYGAGRLQTVRHVLLPGSIPFVVAGLRIGAERAVVGVVIGEMFLELTGLGGLLQDSAQSFATARMLWAVVVIALIGTVLIAGLDAFERRISSWKT</sequence>
<reference evidence="9" key="1">
    <citation type="submission" date="2020-11" db="EMBL/GenBank/DDBJ databases">
        <title>Whole-genome analyses of Nonomuraea sp. K274.</title>
        <authorList>
            <person name="Veyisoglu A."/>
        </authorList>
    </citation>
    <scope>NUCLEOTIDE SEQUENCE</scope>
    <source>
        <strain evidence="9">K274</strain>
    </source>
</reference>
<organism evidence="9 10">
    <name type="scientific">Nonomuraea cypriaca</name>
    <dbReference type="NCBI Taxonomy" id="1187855"/>
    <lineage>
        <taxon>Bacteria</taxon>
        <taxon>Bacillati</taxon>
        <taxon>Actinomycetota</taxon>
        <taxon>Actinomycetes</taxon>
        <taxon>Streptosporangiales</taxon>
        <taxon>Streptosporangiaceae</taxon>
        <taxon>Nonomuraea</taxon>
    </lineage>
</organism>
<feature type="transmembrane region" description="Helical" evidence="7">
    <location>
        <begin position="12"/>
        <end position="32"/>
    </location>
</feature>
<accession>A0A931F370</accession>
<proteinExistence type="inferred from homology"/>
<dbReference type="PROSITE" id="PS50928">
    <property type="entry name" value="ABC_TM1"/>
    <property type="match status" value="1"/>
</dbReference>
<dbReference type="PANTHER" id="PTHR30151">
    <property type="entry name" value="ALKANE SULFONATE ABC TRANSPORTER-RELATED, MEMBRANE SUBUNIT"/>
    <property type="match status" value="1"/>
</dbReference>
<gene>
    <name evidence="9" type="ORF">ITP53_49860</name>
</gene>
<feature type="domain" description="ABC transmembrane type-1" evidence="8">
    <location>
        <begin position="67"/>
        <end position="251"/>
    </location>
</feature>
<dbReference type="SUPFAM" id="SSF161098">
    <property type="entry name" value="MetI-like"/>
    <property type="match status" value="1"/>
</dbReference>
<dbReference type="PANTHER" id="PTHR30151:SF0">
    <property type="entry name" value="ABC TRANSPORTER PERMEASE PROTEIN MJ0413-RELATED"/>
    <property type="match status" value="1"/>
</dbReference>
<protein>
    <submittedName>
        <fullName evidence="9">ABC transporter permease</fullName>
    </submittedName>
</protein>
<evidence type="ECO:0000256" key="2">
    <source>
        <dbReference type="ARBA" id="ARBA00022448"/>
    </source>
</evidence>
<dbReference type="Gene3D" id="1.10.3720.10">
    <property type="entry name" value="MetI-like"/>
    <property type="match status" value="1"/>
</dbReference>
<dbReference type="AlphaFoldDB" id="A0A931F370"/>
<evidence type="ECO:0000256" key="4">
    <source>
        <dbReference type="ARBA" id="ARBA00022692"/>
    </source>
</evidence>
<dbReference type="RefSeq" id="WP_195902505.1">
    <property type="nucleotide sequence ID" value="NZ_JADOGI010000305.1"/>
</dbReference>
<keyword evidence="10" id="KW-1185">Reference proteome</keyword>
<dbReference type="CDD" id="cd06261">
    <property type="entry name" value="TM_PBP2"/>
    <property type="match status" value="1"/>
</dbReference>
<evidence type="ECO:0000259" key="8">
    <source>
        <dbReference type="PROSITE" id="PS50928"/>
    </source>
</evidence>
<keyword evidence="6 7" id="KW-0472">Membrane</keyword>
<evidence type="ECO:0000256" key="6">
    <source>
        <dbReference type="ARBA" id="ARBA00023136"/>
    </source>
</evidence>
<comment type="subcellular location">
    <subcellularLocation>
        <location evidence="1 7">Cell membrane</location>
        <topology evidence="1 7">Multi-pass membrane protein</topology>
    </subcellularLocation>
</comment>
<feature type="transmembrane region" description="Helical" evidence="7">
    <location>
        <begin position="197"/>
        <end position="217"/>
    </location>
</feature>